<protein>
    <submittedName>
        <fullName evidence="2">Threonylcarbamoyl-AMP synthase</fullName>
    </submittedName>
</protein>
<dbReference type="NCBIfam" id="TIGR00057">
    <property type="entry name" value="L-threonylcarbamoyladenylate synthase"/>
    <property type="match status" value="1"/>
</dbReference>
<feature type="domain" description="YrdC-like" evidence="1">
    <location>
        <begin position="18"/>
        <end position="204"/>
    </location>
</feature>
<dbReference type="PROSITE" id="PS51163">
    <property type="entry name" value="YRDC"/>
    <property type="match status" value="1"/>
</dbReference>
<dbReference type="InterPro" id="IPR052532">
    <property type="entry name" value="SUA5_domain"/>
</dbReference>
<keyword evidence="3" id="KW-1185">Reference proteome</keyword>
<proteinExistence type="predicted"/>
<evidence type="ECO:0000313" key="2">
    <source>
        <dbReference type="EMBL" id="GGD54810.1"/>
    </source>
</evidence>
<dbReference type="Proteomes" id="UP000614272">
    <property type="component" value="Unassembled WGS sequence"/>
</dbReference>
<gene>
    <name evidence="2" type="ORF">GCM10011357_08170</name>
</gene>
<dbReference type="InterPro" id="IPR017945">
    <property type="entry name" value="DHBP_synth_RibB-like_a/b_dom"/>
</dbReference>
<evidence type="ECO:0000259" key="1">
    <source>
        <dbReference type="PROSITE" id="PS51163"/>
    </source>
</evidence>
<dbReference type="EMBL" id="BMGJ01000002">
    <property type="protein sequence ID" value="GGD54810.1"/>
    <property type="molecule type" value="Genomic_DNA"/>
</dbReference>
<dbReference type="PANTHER" id="PTHR42828:SF3">
    <property type="entry name" value="THREONYLCARBAMOYL-AMP SYNTHASE"/>
    <property type="match status" value="1"/>
</dbReference>
<reference evidence="3" key="1">
    <citation type="journal article" date="2019" name="Int. J. Syst. Evol. Microbiol.">
        <title>The Global Catalogue of Microorganisms (GCM) 10K type strain sequencing project: providing services to taxonomists for standard genome sequencing and annotation.</title>
        <authorList>
            <consortium name="The Broad Institute Genomics Platform"/>
            <consortium name="The Broad Institute Genome Sequencing Center for Infectious Disease"/>
            <person name="Wu L."/>
            <person name="Ma J."/>
        </authorList>
    </citation>
    <scope>NUCLEOTIDE SEQUENCE [LARGE SCALE GENOMIC DNA]</scope>
    <source>
        <strain evidence="3">CGMCC 1.12923</strain>
    </source>
</reference>
<dbReference type="SUPFAM" id="SSF55821">
    <property type="entry name" value="YrdC/RibB"/>
    <property type="match status" value="1"/>
</dbReference>
<dbReference type="Pfam" id="PF01300">
    <property type="entry name" value="Sua5_yciO_yrdC"/>
    <property type="match status" value="1"/>
</dbReference>
<sequence length="210" mass="23459">MDEYMSQFFQIHPDNPQPRLIKQACEVFRNGGVVVYPTDSGYAIGCLVDNKNALEQICGIRDIGKDHNFTLMCRDMSELSLYAKVDNQAFRQIKNNTPGPYTFILKATKEVPKRLQNPKRKTIGIRVPNNNIALAILEELDSPIMSTSLILPGNSMAESDPEVIRDNLEKRVDLIIDGGYIGEHPTTVLDMSEGECVILREGEGDISAFV</sequence>
<dbReference type="InterPro" id="IPR006070">
    <property type="entry name" value="Sua5-like_dom"/>
</dbReference>
<comment type="caution">
    <text evidence="2">The sequence shown here is derived from an EMBL/GenBank/DDBJ whole genome shotgun (WGS) entry which is preliminary data.</text>
</comment>
<evidence type="ECO:0000313" key="3">
    <source>
        <dbReference type="Proteomes" id="UP000614272"/>
    </source>
</evidence>
<dbReference type="Gene3D" id="3.90.870.10">
    <property type="entry name" value="DHBP synthase"/>
    <property type="match status" value="1"/>
</dbReference>
<organism evidence="2 3">
    <name type="scientific">Lacimicrobium alkaliphilum</name>
    <dbReference type="NCBI Taxonomy" id="1526571"/>
    <lineage>
        <taxon>Bacteria</taxon>
        <taxon>Pseudomonadati</taxon>
        <taxon>Pseudomonadota</taxon>
        <taxon>Gammaproteobacteria</taxon>
        <taxon>Alteromonadales</taxon>
        <taxon>Alteromonadaceae</taxon>
        <taxon>Lacimicrobium</taxon>
    </lineage>
</organism>
<dbReference type="PANTHER" id="PTHR42828">
    <property type="entry name" value="DHBP SYNTHASE RIBB-LIKE ALPHA/BETA DOMAIN-CONTAINING PROTEIN"/>
    <property type="match status" value="1"/>
</dbReference>
<accession>A0ABQ1R394</accession>
<name>A0ABQ1R394_9ALTE</name>